<dbReference type="PANTHER" id="PTHR16861:SF4">
    <property type="entry name" value="SH3 DOMAIN PROTEIN (AFU_ORTHOLOGUE AFUA_1G13610)"/>
    <property type="match status" value="1"/>
</dbReference>
<dbReference type="Proteomes" id="UP000054144">
    <property type="component" value="Unassembled WGS sequence"/>
</dbReference>
<keyword evidence="2" id="KW-1133">Transmembrane helix</keyword>
<keyword evidence="2" id="KW-0472">Membrane</keyword>
<dbReference type="AlphaFoldDB" id="A0A0D7A639"/>
<dbReference type="OrthoDB" id="2756540at2759"/>
<dbReference type="PANTHER" id="PTHR16861">
    <property type="entry name" value="GLYCOPROTEIN 38"/>
    <property type="match status" value="1"/>
</dbReference>
<accession>A0A0D7A639</accession>
<evidence type="ECO:0008006" key="6">
    <source>
        <dbReference type="Google" id="ProtNLM"/>
    </source>
</evidence>
<feature type="compositionally biased region" description="Polar residues" evidence="1">
    <location>
        <begin position="239"/>
        <end position="257"/>
    </location>
</feature>
<keyword evidence="5" id="KW-1185">Reference proteome</keyword>
<proteinExistence type="predicted"/>
<sequence length="385" mass="42112">MFLQAVLLFLAFYVARSSATLTITRGPSDSSLTLSGSWKNVSSIQCTNDLGLALTTTLPANSSSFEYIGYQRAEGSLYGVCIDCNTTTHESSYLIINGHNSSLTNATQDRNPTVLFSARVDPSTVHNLSIYNIPDSRFKNTSQLTFLSLVMSIDNHNASTSTASASSSPTQTASSTASSPTSTSGTNSSSTSSSKKKSIPPVAIAAIVLSVLLFIVLIVGVVIFFVRRRRRRKNEDPESGSSAGPATSSKPPITTSWIGPPLLIPPTRPESSYLGPVSPRDYPDVYGSGYFETVSLEGEDARDSRYSDPAVPAPAWRNSRYSWDSRPAYSDRGSSIYYRNDYDRHRMSLHYGGYRTASVLPDYGHAYPRDYRHDYRRTSSAYGYF</sequence>
<reference evidence="4 5" key="1">
    <citation type="journal article" date="2015" name="Fungal Genet. Biol.">
        <title>Evolution of novel wood decay mechanisms in Agaricales revealed by the genome sequences of Fistulina hepatica and Cylindrobasidium torrendii.</title>
        <authorList>
            <person name="Floudas D."/>
            <person name="Held B.W."/>
            <person name="Riley R."/>
            <person name="Nagy L.G."/>
            <person name="Koehler G."/>
            <person name="Ransdell A.S."/>
            <person name="Younus H."/>
            <person name="Chow J."/>
            <person name="Chiniquy J."/>
            <person name="Lipzen A."/>
            <person name="Tritt A."/>
            <person name="Sun H."/>
            <person name="Haridas S."/>
            <person name="LaButti K."/>
            <person name="Ohm R.A."/>
            <person name="Kues U."/>
            <person name="Blanchette R.A."/>
            <person name="Grigoriev I.V."/>
            <person name="Minto R.E."/>
            <person name="Hibbett D.S."/>
        </authorList>
    </citation>
    <scope>NUCLEOTIDE SEQUENCE [LARGE SCALE GENOMIC DNA]</scope>
    <source>
        <strain evidence="4 5">ATCC 64428</strain>
    </source>
</reference>
<evidence type="ECO:0000256" key="1">
    <source>
        <dbReference type="SAM" id="MobiDB-lite"/>
    </source>
</evidence>
<evidence type="ECO:0000256" key="2">
    <source>
        <dbReference type="SAM" id="Phobius"/>
    </source>
</evidence>
<keyword evidence="3" id="KW-0732">Signal</keyword>
<protein>
    <recommendedName>
        <fullName evidence="6">Mid2 domain-containing protein</fullName>
    </recommendedName>
</protein>
<feature type="chain" id="PRO_5002316180" description="Mid2 domain-containing protein" evidence="3">
    <location>
        <begin position="20"/>
        <end position="385"/>
    </location>
</feature>
<evidence type="ECO:0000256" key="3">
    <source>
        <dbReference type="SAM" id="SignalP"/>
    </source>
</evidence>
<organism evidence="4 5">
    <name type="scientific">Fistulina hepatica ATCC 64428</name>
    <dbReference type="NCBI Taxonomy" id="1128425"/>
    <lineage>
        <taxon>Eukaryota</taxon>
        <taxon>Fungi</taxon>
        <taxon>Dikarya</taxon>
        <taxon>Basidiomycota</taxon>
        <taxon>Agaricomycotina</taxon>
        <taxon>Agaricomycetes</taxon>
        <taxon>Agaricomycetidae</taxon>
        <taxon>Agaricales</taxon>
        <taxon>Fistulinaceae</taxon>
        <taxon>Fistulina</taxon>
    </lineage>
</organism>
<feature type="transmembrane region" description="Helical" evidence="2">
    <location>
        <begin position="202"/>
        <end position="226"/>
    </location>
</feature>
<dbReference type="EMBL" id="KN882048">
    <property type="protein sequence ID" value="KIY45361.1"/>
    <property type="molecule type" value="Genomic_DNA"/>
</dbReference>
<keyword evidence="2" id="KW-0812">Transmembrane</keyword>
<feature type="compositionally biased region" description="Low complexity" evidence="1">
    <location>
        <begin position="159"/>
        <end position="193"/>
    </location>
</feature>
<feature type="region of interest" description="Disordered" evidence="1">
    <location>
        <begin position="232"/>
        <end position="261"/>
    </location>
</feature>
<evidence type="ECO:0000313" key="5">
    <source>
        <dbReference type="Proteomes" id="UP000054144"/>
    </source>
</evidence>
<name>A0A0D7A639_9AGAR</name>
<evidence type="ECO:0000313" key="4">
    <source>
        <dbReference type="EMBL" id="KIY45361.1"/>
    </source>
</evidence>
<feature type="signal peptide" evidence="3">
    <location>
        <begin position="1"/>
        <end position="19"/>
    </location>
</feature>
<feature type="region of interest" description="Disordered" evidence="1">
    <location>
        <begin position="159"/>
        <end position="196"/>
    </location>
</feature>
<gene>
    <name evidence="4" type="ORF">FISHEDRAFT_76544</name>
</gene>